<dbReference type="EMBL" id="RXMA01000009">
    <property type="protein sequence ID" value="RTR20185.1"/>
    <property type="molecule type" value="Genomic_DNA"/>
</dbReference>
<keyword evidence="2" id="KW-0812">Transmembrane</keyword>
<dbReference type="InterPro" id="IPR012902">
    <property type="entry name" value="N_methyl_site"/>
</dbReference>
<proteinExistence type="predicted"/>
<evidence type="ECO:0000313" key="4">
    <source>
        <dbReference type="Proteomes" id="UP000277007"/>
    </source>
</evidence>
<dbReference type="NCBIfam" id="TIGR02532">
    <property type="entry name" value="IV_pilin_GFxxxE"/>
    <property type="match status" value="1"/>
</dbReference>
<accession>A0A431VHH2</accession>
<keyword evidence="2" id="KW-1133">Transmembrane helix</keyword>
<feature type="compositionally biased region" description="Low complexity" evidence="1">
    <location>
        <begin position="83"/>
        <end position="99"/>
    </location>
</feature>
<keyword evidence="4" id="KW-1185">Reference proteome</keyword>
<evidence type="ECO:0000256" key="1">
    <source>
        <dbReference type="SAM" id="MobiDB-lite"/>
    </source>
</evidence>
<feature type="compositionally biased region" description="Basic residues" evidence="1">
    <location>
        <begin position="100"/>
        <end position="110"/>
    </location>
</feature>
<feature type="compositionally biased region" description="Basic residues" evidence="1">
    <location>
        <begin position="39"/>
        <end position="59"/>
    </location>
</feature>
<feature type="region of interest" description="Disordered" evidence="1">
    <location>
        <begin position="1"/>
        <end position="132"/>
    </location>
</feature>
<feature type="compositionally biased region" description="Gly residues" evidence="1">
    <location>
        <begin position="19"/>
        <end position="33"/>
    </location>
</feature>
<dbReference type="AlphaFoldDB" id="A0A431VHH2"/>
<evidence type="ECO:0000313" key="3">
    <source>
        <dbReference type="EMBL" id="RTR20185.1"/>
    </source>
</evidence>
<dbReference type="PROSITE" id="PS00409">
    <property type="entry name" value="PROKAR_NTER_METHYL"/>
    <property type="match status" value="1"/>
</dbReference>
<feature type="compositionally biased region" description="Basic and acidic residues" evidence="1">
    <location>
        <begin position="1"/>
        <end position="18"/>
    </location>
</feature>
<feature type="transmembrane region" description="Helical" evidence="2">
    <location>
        <begin position="152"/>
        <end position="177"/>
    </location>
</feature>
<protein>
    <submittedName>
        <fullName evidence="3">Prepilin-type N-terminal cleavage/methylation domain-containing protein</fullName>
    </submittedName>
</protein>
<reference evidence="3 4" key="1">
    <citation type="submission" date="2018-12" db="EMBL/GenBank/DDBJ databases">
        <authorList>
            <person name="Yang Y."/>
        </authorList>
    </citation>
    <scope>NUCLEOTIDE SEQUENCE [LARGE SCALE GENOMIC DNA]</scope>
    <source>
        <strain evidence="3 4">L-25-5w-1</strain>
    </source>
</reference>
<dbReference type="Proteomes" id="UP000277007">
    <property type="component" value="Unassembled WGS sequence"/>
</dbReference>
<comment type="caution">
    <text evidence="3">The sequence shown here is derived from an EMBL/GenBank/DDBJ whole genome shotgun (WGS) entry which is preliminary data.</text>
</comment>
<organism evidence="3 4">
    <name type="scientific">Azospirillum griseum</name>
    <dbReference type="NCBI Taxonomy" id="2496639"/>
    <lineage>
        <taxon>Bacteria</taxon>
        <taxon>Pseudomonadati</taxon>
        <taxon>Pseudomonadota</taxon>
        <taxon>Alphaproteobacteria</taxon>
        <taxon>Rhodospirillales</taxon>
        <taxon>Azospirillaceae</taxon>
        <taxon>Azospirillum</taxon>
    </lineage>
</organism>
<dbReference type="Pfam" id="PF07963">
    <property type="entry name" value="N_methyl"/>
    <property type="match status" value="1"/>
</dbReference>
<evidence type="ECO:0000256" key="2">
    <source>
        <dbReference type="SAM" id="Phobius"/>
    </source>
</evidence>
<name>A0A431VHH2_9PROT</name>
<keyword evidence="2" id="KW-0472">Membrane</keyword>
<sequence>MGGAHDEPLRRIQPDRGAGRAGPAGAGAGGGVAGDRRRIDRRPHRRPARPRRGLGRIHAGRGDGPRSGPTRRLERRGGRRPALEPGRARPAARSAALHPAARRCRLRRRRDGALGRRAQPDPVQPEAGETGMTAATQHRTVVNREAANRAQAGFTLIELLVTMTLLALVLAAAAGGVRMTGWAHDRGTALLAETASFAVAEDVLRRQIGRGFPLAVGLAREAAYVFTGESATLATPLFGDPAREGAGLHLAVFRVEETATGARLLYQEHRLLTRPAVQALDPPLRSATLLDGPYRLAWAYHDGARWLDRWTARQDLPHLVRLSARGRDGRAVWPDIVIRPHSDGDRGCLSAAPLLCRDAPIPP</sequence>
<gene>
    <name evidence="3" type="ORF">EJ903_11635</name>
</gene>